<evidence type="ECO:0000313" key="3">
    <source>
        <dbReference type="Proteomes" id="UP001060261"/>
    </source>
</evidence>
<name>A0ABY5YEH9_9DEIO</name>
<dbReference type="EMBL" id="CP104213">
    <property type="protein sequence ID" value="UWX62797.1"/>
    <property type="molecule type" value="Genomic_DNA"/>
</dbReference>
<keyword evidence="1" id="KW-0812">Transmembrane</keyword>
<dbReference type="Proteomes" id="UP001060261">
    <property type="component" value="Chromosome"/>
</dbReference>
<protein>
    <submittedName>
        <fullName evidence="2">Uncharacterized protein</fullName>
    </submittedName>
</protein>
<proteinExistence type="predicted"/>
<gene>
    <name evidence="2" type="ORF">N0D28_08420</name>
</gene>
<feature type="transmembrane region" description="Helical" evidence="1">
    <location>
        <begin position="12"/>
        <end position="32"/>
    </location>
</feature>
<dbReference type="PROSITE" id="PS51257">
    <property type="entry name" value="PROKAR_LIPOPROTEIN"/>
    <property type="match status" value="1"/>
</dbReference>
<organism evidence="2 3">
    <name type="scientific">Deinococcus rubellus</name>
    <dbReference type="NCBI Taxonomy" id="1889240"/>
    <lineage>
        <taxon>Bacteria</taxon>
        <taxon>Thermotogati</taxon>
        <taxon>Deinococcota</taxon>
        <taxon>Deinococci</taxon>
        <taxon>Deinococcales</taxon>
        <taxon>Deinococcaceae</taxon>
        <taxon>Deinococcus</taxon>
    </lineage>
</organism>
<accession>A0ABY5YEH9</accession>
<reference evidence="2" key="1">
    <citation type="submission" date="2022-09" db="EMBL/GenBank/DDBJ databases">
        <title>genome sequence of Deinococcus rubellus.</title>
        <authorList>
            <person name="Srinivasan S."/>
        </authorList>
    </citation>
    <scope>NUCLEOTIDE SEQUENCE</scope>
    <source>
        <strain evidence="2">Ant6</strain>
    </source>
</reference>
<keyword evidence="1" id="KW-0472">Membrane</keyword>
<evidence type="ECO:0000313" key="2">
    <source>
        <dbReference type="EMBL" id="UWX62797.1"/>
    </source>
</evidence>
<keyword evidence="3" id="KW-1185">Reference proteome</keyword>
<keyword evidence="1" id="KW-1133">Transmembrane helix</keyword>
<sequence>MSPHIARVMPGWVAPFLWVFAACVAVLLGLLASQLYSSIWRPSPFSYTAEVYLPTKPEVCPGGVVTWQPRLIVNKTPTLLMVVRTLWDASEGRTLKPDTDPKYFIWTQAQQGQTLNSTFGKYPLPADLEPGFYEIRSAATSLNSDAAAYRVPFVIPESCFKKGAK</sequence>
<evidence type="ECO:0000256" key="1">
    <source>
        <dbReference type="SAM" id="Phobius"/>
    </source>
</evidence>
<dbReference type="RefSeq" id="WP_260559092.1">
    <property type="nucleotide sequence ID" value="NZ_BAABEC010000059.1"/>
</dbReference>